<dbReference type="Pfam" id="PF00534">
    <property type="entry name" value="Glycos_transf_1"/>
    <property type="match status" value="1"/>
</dbReference>
<reference evidence="6" key="1">
    <citation type="journal article" date="2019" name="Int. J. Syst. Evol. Microbiol.">
        <title>The Global Catalogue of Microorganisms (GCM) 10K type strain sequencing project: providing services to taxonomists for standard genome sequencing and annotation.</title>
        <authorList>
            <consortium name="The Broad Institute Genomics Platform"/>
            <consortium name="The Broad Institute Genome Sequencing Center for Infectious Disease"/>
            <person name="Wu L."/>
            <person name="Ma J."/>
        </authorList>
    </citation>
    <scope>NUCLEOTIDE SEQUENCE [LARGE SCALE GENOMIC DNA]</scope>
    <source>
        <strain evidence="6">PCU 266</strain>
    </source>
</reference>
<dbReference type="PANTHER" id="PTHR45947">
    <property type="entry name" value="SULFOQUINOVOSYL TRANSFERASE SQD2"/>
    <property type="match status" value="1"/>
</dbReference>
<dbReference type="EC" id="2.4.1.21" evidence="5"/>
<dbReference type="PANTHER" id="PTHR45947:SF3">
    <property type="entry name" value="SULFOQUINOVOSYL TRANSFERASE SQD2"/>
    <property type="match status" value="1"/>
</dbReference>
<gene>
    <name evidence="5" type="primary">glgA</name>
    <name evidence="5" type="ORF">ACFPRH_10170</name>
</gene>
<keyword evidence="6" id="KW-1185">Reference proteome</keyword>
<dbReference type="InterPro" id="IPR011875">
    <property type="entry name" value="M1P_synthase"/>
</dbReference>
<dbReference type="RefSeq" id="WP_344477851.1">
    <property type="nucleotide sequence ID" value="NZ_BAAASB010000008.1"/>
</dbReference>
<dbReference type="InterPro" id="IPR001296">
    <property type="entry name" value="Glyco_trans_1"/>
</dbReference>
<dbReference type="InterPro" id="IPR028098">
    <property type="entry name" value="Glyco_trans_4-like_N"/>
</dbReference>
<keyword evidence="2 5" id="KW-0808">Transferase</keyword>
<dbReference type="InterPro" id="IPR050194">
    <property type="entry name" value="Glycosyltransferase_grp1"/>
</dbReference>
<keyword evidence="1 5" id="KW-0328">Glycosyltransferase</keyword>
<accession>A0ABW0AKB0</accession>
<dbReference type="GO" id="GO:0009011">
    <property type="term" value="F:alpha-1,4-glucan glucosyltransferase (ADP-glucose donor) activity"/>
    <property type="evidence" value="ECO:0007669"/>
    <property type="project" value="UniProtKB-EC"/>
</dbReference>
<feature type="domain" description="Glycosyl transferase family 1" evidence="3">
    <location>
        <begin position="185"/>
        <end position="356"/>
    </location>
</feature>
<feature type="domain" description="Glycosyltransferase subfamily 4-like N-terminal" evidence="4">
    <location>
        <begin position="14"/>
        <end position="171"/>
    </location>
</feature>
<dbReference type="SUPFAM" id="SSF53756">
    <property type="entry name" value="UDP-Glycosyltransferase/glycogen phosphorylase"/>
    <property type="match status" value="1"/>
</dbReference>
<evidence type="ECO:0000256" key="2">
    <source>
        <dbReference type="ARBA" id="ARBA00022679"/>
    </source>
</evidence>
<dbReference type="EMBL" id="JBHSKP010000005">
    <property type="protein sequence ID" value="MFC5152099.1"/>
    <property type="molecule type" value="Genomic_DNA"/>
</dbReference>
<evidence type="ECO:0000259" key="3">
    <source>
        <dbReference type="Pfam" id="PF00534"/>
    </source>
</evidence>
<dbReference type="Proteomes" id="UP001596160">
    <property type="component" value="Unassembled WGS sequence"/>
</dbReference>
<proteinExistence type="predicted"/>
<dbReference type="Pfam" id="PF13439">
    <property type="entry name" value="Glyco_transf_4"/>
    <property type="match status" value="1"/>
</dbReference>
<dbReference type="NCBIfam" id="TIGR02149">
    <property type="entry name" value="glgA_Coryne"/>
    <property type="match status" value="1"/>
</dbReference>
<evidence type="ECO:0000313" key="6">
    <source>
        <dbReference type="Proteomes" id="UP001596160"/>
    </source>
</evidence>
<evidence type="ECO:0000313" key="5">
    <source>
        <dbReference type="EMBL" id="MFC5152099.1"/>
    </source>
</evidence>
<name>A0ABW0AKB0_9ACTN</name>
<dbReference type="Gene3D" id="3.40.50.2000">
    <property type="entry name" value="Glycogen Phosphorylase B"/>
    <property type="match status" value="2"/>
</dbReference>
<sequence>MGLLTREYPPDVTGGAGAHVEFLARELRALADLEVHCWGDGEAEGVLRHRPAASLAGADPALGALSVDLAMAAELAGRELVHSHTWYASLAGHLAKLLYGVPHVITVHSLTPAPHPRPPGVDTFAGWAERTAIGAADAVVTLSRRMRQDILAAHPALDPARVRVIPGGVDTLLFRPDHETDALERTGVDPTRPYALFVGRLTGHKGLPHLLRAAHALDPEAQLVLCTGPPGDTPADAEARELIAELDRVRDGVRWIPGTLPRPRLVQLLSHATVLVCPSVREPLGMINLEAMACGTAVVASAVGGIPEVVDDGTTGLLVPYDARHPEAFESGLTQALNRVLDDPGEAARMGAAGRRRVVREFVWERAARRVHALYGELLAHT</sequence>
<organism evidence="5 6">
    <name type="scientific">Streptomyces amakusaensis</name>
    <dbReference type="NCBI Taxonomy" id="67271"/>
    <lineage>
        <taxon>Bacteria</taxon>
        <taxon>Bacillati</taxon>
        <taxon>Actinomycetota</taxon>
        <taxon>Actinomycetes</taxon>
        <taxon>Kitasatosporales</taxon>
        <taxon>Streptomycetaceae</taxon>
        <taxon>Streptomyces</taxon>
    </lineage>
</organism>
<dbReference type="CDD" id="cd03801">
    <property type="entry name" value="GT4_PimA-like"/>
    <property type="match status" value="1"/>
</dbReference>
<comment type="caution">
    <text evidence="5">The sequence shown here is derived from an EMBL/GenBank/DDBJ whole genome shotgun (WGS) entry which is preliminary data.</text>
</comment>
<evidence type="ECO:0000256" key="1">
    <source>
        <dbReference type="ARBA" id="ARBA00022676"/>
    </source>
</evidence>
<evidence type="ECO:0000259" key="4">
    <source>
        <dbReference type="Pfam" id="PF13439"/>
    </source>
</evidence>
<protein>
    <submittedName>
        <fullName evidence="5">Glycogen synthase</fullName>
        <ecNumber evidence="5">2.4.1.21</ecNumber>
    </submittedName>
</protein>